<dbReference type="Pfam" id="PF01915">
    <property type="entry name" value="Glyco_hydro_3_C"/>
    <property type="match status" value="1"/>
</dbReference>
<evidence type="ECO:0000313" key="6">
    <source>
        <dbReference type="EMBL" id="MCC2119551.1"/>
    </source>
</evidence>
<feature type="domain" description="Fibronectin type III-like" evidence="5">
    <location>
        <begin position="310"/>
        <end position="386"/>
    </location>
</feature>
<dbReference type="InterPro" id="IPR019800">
    <property type="entry name" value="Glyco_hydro_3_AS"/>
</dbReference>
<evidence type="ECO:0000313" key="7">
    <source>
        <dbReference type="Proteomes" id="UP001197795"/>
    </source>
</evidence>
<dbReference type="AlphaFoldDB" id="A0AAE3D8H6"/>
<dbReference type="SUPFAM" id="SSF52279">
    <property type="entry name" value="Beta-D-glucan exohydrolase, C-terminal domain"/>
    <property type="match status" value="1"/>
</dbReference>
<dbReference type="InterPro" id="IPR026891">
    <property type="entry name" value="Fn3-like"/>
</dbReference>
<accession>A0AAE3D8H6</accession>
<evidence type="ECO:0000256" key="2">
    <source>
        <dbReference type="ARBA" id="ARBA00022801"/>
    </source>
</evidence>
<evidence type="ECO:0000256" key="3">
    <source>
        <dbReference type="ARBA" id="ARBA00023277"/>
    </source>
</evidence>
<dbReference type="PANTHER" id="PTHR42715:SF10">
    <property type="entry name" value="BETA-GLUCOSIDASE"/>
    <property type="match status" value="1"/>
</dbReference>
<keyword evidence="4" id="KW-0326">Glycosidase</keyword>
<dbReference type="Proteomes" id="UP001197795">
    <property type="component" value="Unassembled WGS sequence"/>
</dbReference>
<sequence>MKYTLDYEKYAELARRVAAEGSVLLRNEDGVLPLQKGQKVSIFGRTQFEHYKSGTGSGGMVNAPYVTNITDSLKEDGTVQVNEVLEAQYREWLKDHPFDIGEGWAMEPWNQEEMPVSEELTRQAAEQSDLAIVVLGRTAGEDKDNSAAEGSYLLTAAEEEILRNVCNAFARTIVVLNVGNIMDMKWVDRYQPQAVLYVWQGGQEGGRATVDVLTGKVNPGGKLSDTIAEDIEDYPSTENFGDPVENFYTEDIYVGYRYFETFARDKVKYPFGFGLSYTRFQTESMGLAVQGTEATVIEKVTNVGGMSGRETIQVYVEAPQGKLGKPLRQLAAYAKTEELKPGASEELILKAELTELASYDDSGVTGHKSCYVLEAGDYIFYVGTDVRSAREVGRVTLAELQVVRTATEALAPVQAFKRLRPFFFGENDHAIANWEDVPLRTIDLAERILRERPTQSEYVGDQGWKLADVYDKKITPEQFLTQLSDEDLICMTRGEGMCSPKVTPGTAAAFGGVTDGLQQFGIPVACCSDGPSGIRMDCGTMAYALPNGTLLACTFDPELVEELYEMEGMELRKNKIDSLLGPGINIHRNPLNGRNFEYFSEDPYLTGTMAAAQLKGMGKYGVTGTIKHFACNNQEFKRHDANAIVSERALREIYLKGFEIAVKQGGAYSIMSTYGPVNGLWTAGSYDLLTTILRKEWGYQGIVMTDWWAKINEEGEPGSGKQTIPMVRAQNDIYMVTADAASNSNKDNTAEGLADGRLTRAQLMRNAANICCFLLRSVAMERLLGREEEECTELHSPISTEGAGDSGQVLARMELPEPKTGEEIELPLEKLITKKGTGAVYQLRFPKVGRYELVFRMSSTLGPLAQLPISVFLNNTLQQTVTINGTEGKIVEQTVILAIRQDGEKYMKLYFGESGIDMSRMFLRYVGKNDIESFRNE</sequence>
<dbReference type="PROSITE" id="PS00775">
    <property type="entry name" value="GLYCOSYL_HYDROL_F3"/>
    <property type="match status" value="1"/>
</dbReference>
<dbReference type="Pfam" id="PF14310">
    <property type="entry name" value="Fn3-like"/>
    <property type="match status" value="1"/>
</dbReference>
<gene>
    <name evidence="6" type="ORF">LKD75_08090</name>
</gene>
<evidence type="ECO:0000256" key="1">
    <source>
        <dbReference type="ARBA" id="ARBA00005336"/>
    </source>
</evidence>
<keyword evidence="7" id="KW-1185">Reference proteome</keyword>
<organism evidence="6 7">
    <name type="scientific">Waltera acetigignens</name>
    <dbReference type="NCBI Taxonomy" id="2981769"/>
    <lineage>
        <taxon>Bacteria</taxon>
        <taxon>Bacillati</taxon>
        <taxon>Bacillota</taxon>
        <taxon>Clostridia</taxon>
        <taxon>Lachnospirales</taxon>
        <taxon>Lachnospiraceae</taxon>
        <taxon>Waltera</taxon>
    </lineage>
</organism>
<dbReference type="InterPro" id="IPR001764">
    <property type="entry name" value="Glyco_hydro_3_N"/>
</dbReference>
<dbReference type="InterPro" id="IPR013783">
    <property type="entry name" value="Ig-like_fold"/>
</dbReference>
<evidence type="ECO:0000256" key="4">
    <source>
        <dbReference type="RuleBase" id="RU361161"/>
    </source>
</evidence>
<keyword evidence="3" id="KW-0119">Carbohydrate metabolism</keyword>
<name>A0AAE3D8H6_9FIRM</name>
<proteinExistence type="inferred from homology"/>
<keyword evidence="2 4" id="KW-0378">Hydrolase</keyword>
<dbReference type="SMART" id="SM01217">
    <property type="entry name" value="Fn3_like"/>
    <property type="match status" value="1"/>
</dbReference>
<reference evidence="6 7" key="1">
    <citation type="submission" date="2021-10" db="EMBL/GenBank/DDBJ databases">
        <title>Anaerobic single-cell dispensing facilitates the cultivation of human gut bacteria.</title>
        <authorList>
            <person name="Afrizal A."/>
        </authorList>
    </citation>
    <scope>NUCLEOTIDE SEQUENCE [LARGE SCALE GENOMIC DNA]</scope>
    <source>
        <strain evidence="6 7">CLA-AA-H273</strain>
    </source>
</reference>
<dbReference type="GO" id="GO:0005975">
    <property type="term" value="P:carbohydrate metabolic process"/>
    <property type="evidence" value="ECO:0007669"/>
    <property type="project" value="InterPro"/>
</dbReference>
<protein>
    <submittedName>
        <fullName evidence="6">Glycoside hydrolase family 3 C-terminal domain-containing protein</fullName>
    </submittedName>
</protein>
<dbReference type="Gene3D" id="2.60.40.10">
    <property type="entry name" value="Immunoglobulins"/>
    <property type="match status" value="1"/>
</dbReference>
<dbReference type="PRINTS" id="PR00133">
    <property type="entry name" value="GLHYDRLASE3"/>
</dbReference>
<dbReference type="Gene3D" id="3.40.50.1700">
    <property type="entry name" value="Glycoside hydrolase family 3 C-terminal domain"/>
    <property type="match status" value="1"/>
</dbReference>
<dbReference type="InterPro" id="IPR002772">
    <property type="entry name" value="Glyco_hydro_3_C"/>
</dbReference>
<dbReference type="SUPFAM" id="SSF51445">
    <property type="entry name" value="(Trans)glycosidases"/>
    <property type="match status" value="1"/>
</dbReference>
<dbReference type="Gene3D" id="3.20.20.300">
    <property type="entry name" value="Glycoside hydrolase, family 3, N-terminal domain"/>
    <property type="match status" value="1"/>
</dbReference>
<dbReference type="GO" id="GO:0004553">
    <property type="term" value="F:hydrolase activity, hydrolyzing O-glycosyl compounds"/>
    <property type="evidence" value="ECO:0007669"/>
    <property type="project" value="InterPro"/>
</dbReference>
<comment type="caution">
    <text evidence="6">The sequence shown here is derived from an EMBL/GenBank/DDBJ whole genome shotgun (WGS) entry which is preliminary data.</text>
</comment>
<dbReference type="InterPro" id="IPR017853">
    <property type="entry name" value="GH"/>
</dbReference>
<comment type="similarity">
    <text evidence="1 4">Belongs to the glycosyl hydrolase 3 family.</text>
</comment>
<dbReference type="InterPro" id="IPR050288">
    <property type="entry name" value="Cellulose_deg_GH3"/>
</dbReference>
<evidence type="ECO:0000259" key="5">
    <source>
        <dbReference type="SMART" id="SM01217"/>
    </source>
</evidence>
<dbReference type="EMBL" id="JAJEPV010000016">
    <property type="protein sequence ID" value="MCC2119551.1"/>
    <property type="molecule type" value="Genomic_DNA"/>
</dbReference>
<dbReference type="InterPro" id="IPR036962">
    <property type="entry name" value="Glyco_hydro_3_N_sf"/>
</dbReference>
<dbReference type="InterPro" id="IPR036881">
    <property type="entry name" value="Glyco_hydro_3_C_sf"/>
</dbReference>
<dbReference type="Pfam" id="PF00933">
    <property type="entry name" value="Glyco_hydro_3"/>
    <property type="match status" value="1"/>
</dbReference>
<dbReference type="PANTHER" id="PTHR42715">
    <property type="entry name" value="BETA-GLUCOSIDASE"/>
    <property type="match status" value="1"/>
</dbReference>
<dbReference type="RefSeq" id="WP_227733166.1">
    <property type="nucleotide sequence ID" value="NZ_JAJEPV010000016.1"/>
</dbReference>